<evidence type="ECO:0000256" key="4">
    <source>
        <dbReference type="SAM" id="MobiDB-lite"/>
    </source>
</evidence>
<feature type="transmembrane region" description="Helical" evidence="5">
    <location>
        <begin position="57"/>
        <end position="76"/>
    </location>
</feature>
<feature type="signal peptide" evidence="6">
    <location>
        <begin position="1"/>
        <end position="23"/>
    </location>
</feature>
<keyword evidence="3 5" id="KW-0472">Membrane</keyword>
<evidence type="ECO:0000313" key="8">
    <source>
        <dbReference type="Proteomes" id="UP000005963"/>
    </source>
</evidence>
<dbReference type="EMBL" id="ADMB01000014">
    <property type="protein sequence ID" value="EHR38919.1"/>
    <property type="molecule type" value="Genomic_DNA"/>
</dbReference>
<dbReference type="RefSeq" id="WP_008537505.1">
    <property type="nucleotide sequence ID" value="NZ_JH601090.1"/>
</dbReference>
<evidence type="ECO:0000256" key="2">
    <source>
        <dbReference type="ARBA" id="ARBA00022989"/>
    </source>
</evidence>
<feature type="transmembrane region" description="Helical" evidence="5">
    <location>
        <begin position="88"/>
        <end position="107"/>
    </location>
</feature>
<evidence type="ECO:0008006" key="9">
    <source>
        <dbReference type="Google" id="ProtNLM"/>
    </source>
</evidence>
<organism evidence="7 8">
    <name type="scientific">Megamonas funiformis YIT 11815</name>
    <dbReference type="NCBI Taxonomy" id="742816"/>
    <lineage>
        <taxon>Bacteria</taxon>
        <taxon>Bacillati</taxon>
        <taxon>Bacillota</taxon>
        <taxon>Negativicutes</taxon>
        <taxon>Selenomonadales</taxon>
        <taxon>Selenomonadaceae</taxon>
        <taxon>Megamonas</taxon>
    </lineage>
</organism>
<evidence type="ECO:0000256" key="5">
    <source>
        <dbReference type="SAM" id="Phobius"/>
    </source>
</evidence>
<feature type="region of interest" description="Disordered" evidence="4">
    <location>
        <begin position="545"/>
        <end position="604"/>
    </location>
</feature>
<feature type="region of interest" description="Disordered" evidence="4">
    <location>
        <begin position="501"/>
        <end position="521"/>
    </location>
</feature>
<keyword evidence="1 5" id="KW-0812">Transmembrane</keyword>
<dbReference type="Pfam" id="PF04610">
    <property type="entry name" value="TrbL"/>
    <property type="match status" value="1"/>
</dbReference>
<reference evidence="7 8" key="1">
    <citation type="submission" date="2012-01" db="EMBL/GenBank/DDBJ databases">
        <title>The Genome Sequence of Megamonas funiformis YIT 11815.</title>
        <authorList>
            <consortium name="The Broad Institute Genome Sequencing Platform"/>
            <person name="Earl A."/>
            <person name="Ward D."/>
            <person name="Feldgarden M."/>
            <person name="Gevers D."/>
            <person name="Morotomi M."/>
            <person name="Young S.K."/>
            <person name="Zeng Q."/>
            <person name="Gargeya S."/>
            <person name="Fitzgerald M."/>
            <person name="Haas B."/>
            <person name="Abouelleil A."/>
            <person name="Alvarado L."/>
            <person name="Arachchi H.M."/>
            <person name="Berlin A."/>
            <person name="Chapman S.B."/>
            <person name="Gearin G."/>
            <person name="Goldberg J."/>
            <person name="Griggs A."/>
            <person name="Gujja S."/>
            <person name="Hansen M."/>
            <person name="Heiman D."/>
            <person name="Howarth C."/>
            <person name="Larimer J."/>
            <person name="Lui A."/>
            <person name="MacDonald P.J.P."/>
            <person name="McCowen C."/>
            <person name="Montmayeur A."/>
            <person name="Murphy C."/>
            <person name="Neiman D."/>
            <person name="Pearson M."/>
            <person name="Priest M."/>
            <person name="Roberts A."/>
            <person name="Saif S."/>
            <person name="Shea T."/>
            <person name="Sisk P."/>
            <person name="Stolte C."/>
            <person name="Sykes S."/>
            <person name="Wortman J."/>
            <person name="Nusbaum C."/>
            <person name="Birren B."/>
        </authorList>
    </citation>
    <scope>NUCLEOTIDE SEQUENCE [LARGE SCALE GENOMIC DNA]</scope>
    <source>
        <strain evidence="7 8">YIT 11815</strain>
    </source>
</reference>
<proteinExistence type="predicted"/>
<evidence type="ECO:0000313" key="7">
    <source>
        <dbReference type="EMBL" id="EHR38919.1"/>
    </source>
</evidence>
<feature type="transmembrane region" description="Helical" evidence="5">
    <location>
        <begin position="283"/>
        <end position="302"/>
    </location>
</feature>
<accession>A0ABP2NMH6</accession>
<name>A0ABP2NMH6_9FIRM</name>
<dbReference type="Proteomes" id="UP000005963">
    <property type="component" value="Unassembled WGS sequence"/>
</dbReference>
<feature type="transmembrane region" description="Helical" evidence="5">
    <location>
        <begin position="189"/>
        <end position="210"/>
    </location>
</feature>
<feature type="transmembrane region" description="Helical" evidence="5">
    <location>
        <begin position="146"/>
        <end position="169"/>
    </location>
</feature>
<dbReference type="GeneID" id="62778980"/>
<gene>
    <name evidence="7" type="ORF">HMPREF9454_00312</name>
</gene>
<evidence type="ECO:0000256" key="1">
    <source>
        <dbReference type="ARBA" id="ARBA00022692"/>
    </source>
</evidence>
<feature type="compositionally biased region" description="Basic and acidic residues" evidence="4">
    <location>
        <begin position="545"/>
        <end position="556"/>
    </location>
</feature>
<evidence type="ECO:0000256" key="3">
    <source>
        <dbReference type="ARBA" id="ARBA00023136"/>
    </source>
</evidence>
<keyword evidence="6" id="KW-0732">Signal</keyword>
<feature type="transmembrane region" description="Helical" evidence="5">
    <location>
        <begin position="255"/>
        <end position="276"/>
    </location>
</feature>
<sequence length="604" mass="66832">MKKTKIILLTIGILLLLSSICFAQTPELAWDDIFEKFIGTYDNGSLDTDGAILTDKVPRIIVTCLIVGSAGMLAFGELSATTTTFLRMILSMTVIINLGIYFGYMFIVPDSSFISIAEPKPDPNSANFLGQMMMSFIYKCQKGAEFLYPICVKILACAWAIDVAITLMLKIEDDIIKYMISNALKMAMYLFLITNWILGMGIAHAVFASFERIGYIAGGGENSILMPDDIMGNAFKIIENTWNSFSQISFTTSPFALILAVVIFLVIVACILVISAQIMVVRVEFWVMAIFTMLTMSIGMFKPTKFLFERAISSLIHYATKVSIVAFVTAILEPMLTSAVENFVSGGESLDLQKNFLTFMQLAFSLGIMCMLVYKLPNLAQAISSGQPALNGNDLSNQLKAMPTKAMRMKGAWDVASRMPGGNSARGAAGFLSNMKSIGMQAGRGDLKGAGKTALNYGKGTLGTAKNLAQMGIESGLLKSYYEAQRDTKNARELKVRMDTQKKAGNLKHNTSPNEKENAQNEYIRREIKNNMSPNANYEYALKKAEQKMQQDELPKPLKTNTFRGYYNDNNHDDINNTSNNYPRYNNSDNDNNVDNDTNNDNTD</sequence>
<protein>
    <recommendedName>
        <fullName evidence="9">P-type conjugative transfer protein TrbL</fullName>
    </recommendedName>
</protein>
<comment type="caution">
    <text evidence="7">The sequence shown here is derived from an EMBL/GenBank/DDBJ whole genome shotgun (WGS) entry which is preliminary data.</text>
</comment>
<evidence type="ECO:0000256" key="6">
    <source>
        <dbReference type="SAM" id="SignalP"/>
    </source>
</evidence>
<feature type="chain" id="PRO_5046177697" description="P-type conjugative transfer protein TrbL" evidence="6">
    <location>
        <begin position="24"/>
        <end position="604"/>
    </location>
</feature>
<dbReference type="InterPro" id="IPR007688">
    <property type="entry name" value="Conjugal_tfr_TrbL/VirB6"/>
</dbReference>
<feature type="compositionally biased region" description="Low complexity" evidence="4">
    <location>
        <begin position="576"/>
        <end position="604"/>
    </location>
</feature>
<keyword evidence="2 5" id="KW-1133">Transmembrane helix</keyword>
<keyword evidence="8" id="KW-1185">Reference proteome</keyword>